<dbReference type="GO" id="GO:0008270">
    <property type="term" value="F:zinc ion binding"/>
    <property type="evidence" value="ECO:0007669"/>
    <property type="project" value="InterPro"/>
</dbReference>
<dbReference type="SMART" id="SM00066">
    <property type="entry name" value="GAL4"/>
    <property type="match status" value="1"/>
</dbReference>
<dbReference type="CDD" id="cd00067">
    <property type="entry name" value="GAL4"/>
    <property type="match status" value="1"/>
</dbReference>
<keyword evidence="4" id="KW-0472">Membrane</keyword>
<dbReference type="PROSITE" id="PS50048">
    <property type="entry name" value="ZN2_CY6_FUNGAL_2"/>
    <property type="match status" value="1"/>
</dbReference>
<name>A0A8H8NZY7_9AGAM</name>
<dbReference type="RefSeq" id="XP_043183428.1">
    <property type="nucleotide sequence ID" value="XM_043328043.1"/>
</dbReference>
<dbReference type="EMBL" id="CP059667">
    <property type="protein sequence ID" value="QRW23191.1"/>
    <property type="molecule type" value="Genomic_DNA"/>
</dbReference>
<evidence type="ECO:0000256" key="4">
    <source>
        <dbReference type="SAM" id="Phobius"/>
    </source>
</evidence>
<dbReference type="KEGG" id="rsx:RhiXN_08227"/>
<dbReference type="PANTHER" id="PTHR37534:SF46">
    <property type="entry name" value="ZN(II)2CYS6 TRANSCRIPTION FACTOR (EUROFUNG)"/>
    <property type="match status" value="1"/>
</dbReference>
<proteinExistence type="predicted"/>
<feature type="region of interest" description="Disordered" evidence="3">
    <location>
        <begin position="705"/>
        <end position="746"/>
    </location>
</feature>
<accession>A0A8H8NZY7</accession>
<feature type="compositionally biased region" description="Polar residues" evidence="3">
    <location>
        <begin position="737"/>
        <end position="746"/>
    </location>
</feature>
<evidence type="ECO:0000313" key="7">
    <source>
        <dbReference type="Proteomes" id="UP000650533"/>
    </source>
</evidence>
<dbReference type="GeneID" id="67030506"/>
<dbReference type="GO" id="GO:0005634">
    <property type="term" value="C:nucleus"/>
    <property type="evidence" value="ECO:0007669"/>
    <property type="project" value="UniProtKB-SubCell"/>
</dbReference>
<feature type="compositionally biased region" description="Basic and acidic residues" evidence="3">
    <location>
        <begin position="715"/>
        <end position="726"/>
    </location>
</feature>
<dbReference type="InterPro" id="IPR021858">
    <property type="entry name" value="Fun_TF"/>
</dbReference>
<comment type="subcellular location">
    <subcellularLocation>
        <location evidence="1">Nucleus</location>
    </subcellularLocation>
</comment>
<dbReference type="InterPro" id="IPR001138">
    <property type="entry name" value="Zn2Cys6_DnaBD"/>
</dbReference>
<protein>
    <submittedName>
        <fullName evidence="6">Fungal specific transcription factor domain</fullName>
    </submittedName>
</protein>
<dbReference type="PANTHER" id="PTHR37534">
    <property type="entry name" value="TRANSCRIPTIONAL ACTIVATOR PROTEIN UGA3"/>
    <property type="match status" value="1"/>
</dbReference>
<dbReference type="Pfam" id="PF11951">
    <property type="entry name" value="Fungal_trans_2"/>
    <property type="match status" value="1"/>
</dbReference>
<keyword evidence="4" id="KW-0812">Transmembrane</keyword>
<feature type="domain" description="Zn(2)-C6 fungal-type" evidence="5">
    <location>
        <begin position="10"/>
        <end position="40"/>
    </location>
</feature>
<organism evidence="6 7">
    <name type="scientific">Rhizoctonia solani</name>
    <dbReference type="NCBI Taxonomy" id="456999"/>
    <lineage>
        <taxon>Eukaryota</taxon>
        <taxon>Fungi</taxon>
        <taxon>Dikarya</taxon>
        <taxon>Basidiomycota</taxon>
        <taxon>Agaricomycotina</taxon>
        <taxon>Agaricomycetes</taxon>
        <taxon>Cantharellales</taxon>
        <taxon>Ceratobasidiaceae</taxon>
        <taxon>Rhizoctonia</taxon>
    </lineage>
</organism>
<evidence type="ECO:0000259" key="5">
    <source>
        <dbReference type="PROSITE" id="PS50048"/>
    </source>
</evidence>
<reference evidence="6" key="1">
    <citation type="submission" date="2020-05" db="EMBL/GenBank/DDBJ databases">
        <title>Evolutionary and genomic comparisons of hybrid uninucleate and nonhybrid Rhizoctonia fungi.</title>
        <authorList>
            <person name="Li C."/>
            <person name="Chen X."/>
        </authorList>
    </citation>
    <scope>NUCLEOTIDE SEQUENCE</scope>
    <source>
        <strain evidence="6">AG-1 IA</strain>
    </source>
</reference>
<feature type="region of interest" description="Disordered" evidence="3">
    <location>
        <begin position="1532"/>
        <end position="1555"/>
    </location>
</feature>
<evidence type="ECO:0000256" key="2">
    <source>
        <dbReference type="ARBA" id="ARBA00023242"/>
    </source>
</evidence>
<feature type="transmembrane region" description="Helical" evidence="4">
    <location>
        <begin position="1283"/>
        <end position="1306"/>
    </location>
</feature>
<dbReference type="GO" id="GO:0000981">
    <property type="term" value="F:DNA-binding transcription factor activity, RNA polymerase II-specific"/>
    <property type="evidence" value="ECO:0007669"/>
    <property type="project" value="InterPro"/>
</dbReference>
<feature type="region of interest" description="Disordered" evidence="3">
    <location>
        <begin position="44"/>
        <end position="112"/>
    </location>
</feature>
<feature type="transmembrane region" description="Helical" evidence="4">
    <location>
        <begin position="751"/>
        <end position="779"/>
    </location>
</feature>
<keyword evidence="2" id="KW-0539">Nucleus</keyword>
<evidence type="ECO:0000313" key="6">
    <source>
        <dbReference type="EMBL" id="QRW23191.1"/>
    </source>
</evidence>
<keyword evidence="4" id="KW-1133">Transmembrane helix</keyword>
<evidence type="ECO:0000256" key="1">
    <source>
        <dbReference type="ARBA" id="ARBA00004123"/>
    </source>
</evidence>
<dbReference type="Proteomes" id="UP000650533">
    <property type="component" value="Chromosome 10"/>
</dbReference>
<sequence>MLDIPMSAPRCKTCEASNKKCDGTRGPTGCRRCAQAGLECGGYSSERVPKPERGLRGKAPRSRQLVPSGIALSDPVLPAPGNSKPADTPNPLLIPEVPSPQGASGSGEHPSADLLISSVAPAGRHRVDLDHPSSALIHQGKSFPGTAELYPTPPADNSNIPLYKEKTSPIAQAPTSLFKDSPFEFHTQIDGGAITLAQSNLFNQTTLSCGETVTSTWASSGLESYASPGVSSRDYWFGSTLGERPNAQPDLDLITNSPIYLEDENVDTENLQSLRVELLDGLVLDREIESNTVSFLIHSFTSWMSRFLFEPARVIPFFREAIIRGHSLGHEKHQRLVLTASAVLAVSESTNYDTAPFTILYNQSLKGVVEARARGNVTRETAIEAMESCHEVISIMCKICPLASILNTMDLYAPIFRRACPEPDNEHVNLPGILTGFEVHLKLYATMDVLLSAVTSRPMFFRYNLEPPSPQAEALLNSEDGPGLRWLAGVPDRLIVTFARMNTLLEDYGNRVDPEIVQGMKEEILACATTCYSGPAADPVLVLGRIVVQESWKLVAYIYLYMGLCGADSSDARVVKLRKRFISLIEGVRPRRNPDTFLVVPLMILGVATTCPTDQSIILSRLWGISECSKPGTLGNDMIRMLNSIWTSTKNRPAVWTDVREACLHIAGIPAGVDQRCFGAVEQQTMIIKDQSSAGWNYYEASTDDGASSSRMSHLQHEPDHDRDAQRPPSPPHQIHTIHSPSSDSPAQRRLGLAAFASTLFVVVMSAGLATLFLLLIILSQVSNVSDPAAFVVRERVFSSNDLESSSLSALAVSTAISHFLSITTPLVLSLLAYRTAYLWIQAQSSPAADEEGVASRLPTPLHYGLLVRILNSSTILNLGPSAAYFLPRLRWRRSSESTTTISPPRLLREAFATAFFVYVLSHTIGLADIWLHSVASVGIADMPTPSRELPRFSMVFNQSLCDPSTGLQCMHFSDHWGNSNVVRTGELVAANSTNFANMSVISLAEENYTAILTPSDFIREWNFSASTYGARAQCYPISNYCAETGCDSPFVGGPAVDAGMSLATLSFPKTSSKVASRGPGFGDYRDMPRVMAHVGNVTVGSPTGIPASVANAIPPNPGPVLIKLRWTDTLPPPYSFERSLSQPLFEVDMLPSRASDEEFQSRYVTILYAQCELEFVRVRYGYNQQHQFQAQHIQGLKDDASMTAVLWSPLIWQQFTDQLINNIRQGCLTDYSLEGTMAILGQELSRLAVGASAGLFMRTNESVADASTITQVLVGRYPRTPVYVFAGLLYAYAAFAIVLFLSTAACTSDVIKFRSDLDDLNKERVDGAGTKPPKAYTALELAQRRLVDPATLIAEQYVWAPHSSPSKASAMATQLRTADMFGVGEPSKTSSAPDRLFVGLGGPYADNGDPRFGVWRRPKRQIDTESDRLTYVPGVPSSLGMTNPEMIEGTTLVGSTLLSEQNGMPPAYATLSRGTRSRSDGSEYVLEHAARHTQSSGLVDTRTRVEGRHVDLNLGPERRPLPEKDWPALARVPSSASSQGSSSTIRTVRRCTGV</sequence>
<evidence type="ECO:0000256" key="3">
    <source>
        <dbReference type="SAM" id="MobiDB-lite"/>
    </source>
</evidence>
<feature type="compositionally biased region" description="Low complexity" evidence="3">
    <location>
        <begin position="1535"/>
        <end position="1544"/>
    </location>
</feature>
<gene>
    <name evidence="6" type="ORF">RhiXN_08227</name>
</gene>